<reference evidence="1" key="1">
    <citation type="submission" date="2023-12" db="EMBL/GenBank/DDBJ databases">
        <title>Genome assembly of Anisodus tanguticus.</title>
        <authorList>
            <person name="Wang Y.-J."/>
        </authorList>
    </citation>
    <scope>NUCLEOTIDE SEQUENCE</scope>
    <source>
        <strain evidence="1">KB-2021</strain>
        <tissue evidence="1">Leaf</tissue>
    </source>
</reference>
<name>A0AAE1QWM7_9SOLA</name>
<protein>
    <submittedName>
        <fullName evidence="1">Uncharacterized protein</fullName>
    </submittedName>
</protein>
<sequence>MDCVAWDAFLITRLKYGTPLILSFTIIEGMGYPSGQKQIVTSEERKAIQSNNRLRSIPAEGGSNILTRLLWRN</sequence>
<gene>
    <name evidence="1" type="ORF">RND71_039451</name>
</gene>
<organism evidence="1 2">
    <name type="scientific">Anisodus tanguticus</name>
    <dbReference type="NCBI Taxonomy" id="243964"/>
    <lineage>
        <taxon>Eukaryota</taxon>
        <taxon>Viridiplantae</taxon>
        <taxon>Streptophyta</taxon>
        <taxon>Embryophyta</taxon>
        <taxon>Tracheophyta</taxon>
        <taxon>Spermatophyta</taxon>
        <taxon>Magnoliopsida</taxon>
        <taxon>eudicotyledons</taxon>
        <taxon>Gunneridae</taxon>
        <taxon>Pentapetalae</taxon>
        <taxon>asterids</taxon>
        <taxon>lamiids</taxon>
        <taxon>Solanales</taxon>
        <taxon>Solanaceae</taxon>
        <taxon>Solanoideae</taxon>
        <taxon>Hyoscyameae</taxon>
        <taxon>Anisodus</taxon>
    </lineage>
</organism>
<comment type="caution">
    <text evidence="1">The sequence shown here is derived from an EMBL/GenBank/DDBJ whole genome shotgun (WGS) entry which is preliminary data.</text>
</comment>
<dbReference type="EMBL" id="JAVYJV010000022">
    <property type="protein sequence ID" value="KAK4340950.1"/>
    <property type="molecule type" value="Genomic_DNA"/>
</dbReference>
<dbReference type="AlphaFoldDB" id="A0AAE1QWM7"/>
<proteinExistence type="predicted"/>
<keyword evidence="2" id="KW-1185">Reference proteome</keyword>
<accession>A0AAE1QWM7</accession>
<evidence type="ECO:0000313" key="2">
    <source>
        <dbReference type="Proteomes" id="UP001291623"/>
    </source>
</evidence>
<evidence type="ECO:0000313" key="1">
    <source>
        <dbReference type="EMBL" id="KAK4340950.1"/>
    </source>
</evidence>
<dbReference type="Proteomes" id="UP001291623">
    <property type="component" value="Unassembled WGS sequence"/>
</dbReference>